<feature type="transmembrane region" description="Helical" evidence="1">
    <location>
        <begin position="346"/>
        <end position="367"/>
    </location>
</feature>
<dbReference type="AlphaFoldDB" id="A0AA38W4K8"/>
<evidence type="ECO:0000313" key="3">
    <source>
        <dbReference type="Proteomes" id="UP001172457"/>
    </source>
</evidence>
<feature type="transmembrane region" description="Helical" evidence="1">
    <location>
        <begin position="129"/>
        <end position="149"/>
    </location>
</feature>
<protein>
    <submittedName>
        <fullName evidence="2">Uncharacterized protein</fullName>
    </submittedName>
</protein>
<gene>
    <name evidence="2" type="ORF">OSB04_021100</name>
</gene>
<feature type="transmembrane region" description="Helical" evidence="1">
    <location>
        <begin position="306"/>
        <end position="334"/>
    </location>
</feature>
<feature type="transmembrane region" description="Helical" evidence="1">
    <location>
        <begin position="83"/>
        <end position="109"/>
    </location>
</feature>
<feature type="transmembrane region" description="Helical" evidence="1">
    <location>
        <begin position="425"/>
        <end position="448"/>
    </location>
</feature>
<evidence type="ECO:0000256" key="1">
    <source>
        <dbReference type="SAM" id="Phobius"/>
    </source>
</evidence>
<proteinExistence type="predicted"/>
<dbReference type="EMBL" id="JARYMX010000005">
    <property type="protein sequence ID" value="KAJ9548557.1"/>
    <property type="molecule type" value="Genomic_DNA"/>
</dbReference>
<comment type="caution">
    <text evidence="2">The sequence shown here is derived from an EMBL/GenBank/DDBJ whole genome shotgun (WGS) entry which is preliminary data.</text>
</comment>
<evidence type="ECO:0000313" key="2">
    <source>
        <dbReference type="EMBL" id="KAJ9548557.1"/>
    </source>
</evidence>
<dbReference type="Proteomes" id="UP001172457">
    <property type="component" value="Chromosome 5"/>
</dbReference>
<dbReference type="PANTHER" id="PTHR33133">
    <property type="entry name" value="OS08G0107100 PROTEIN-RELATED"/>
    <property type="match status" value="1"/>
</dbReference>
<keyword evidence="1" id="KW-1133">Transmembrane helix</keyword>
<feature type="transmembrane region" description="Helical" evidence="1">
    <location>
        <begin position="259"/>
        <end position="279"/>
    </location>
</feature>
<accession>A0AA38W4K8</accession>
<keyword evidence="1" id="KW-0812">Transmembrane</keyword>
<dbReference type="PANTHER" id="PTHR33133:SF39">
    <property type="entry name" value="ABC TRANSPORTER PERMEASE"/>
    <property type="match status" value="1"/>
</dbReference>
<sequence>MEKQANQETIILQPCSCWTILGVLLQIRTIKMIFENGEQLGLLILVLLLTMSQFEVAFNCLLEEFSFRLSHHRSHPGDNIRELIAVKLLVLICSCCIVLFFSVAAVFSSASGVKAISLKDIVSKSKTSWKRPFITSCYLSLVVAPYNIVAGKTRFIFQLGASSKQNDNQETHFMNFRQPLSMVGVLKETMKTILTNKRAMTLILCLLIVTNLQIEMATRYHSLPNQEPFSIRISNHKRDIYMPQHRHVTNFREQLLTKFHILVCSCFLFFYSAITTISLSYESYTGNKLTVVKVFLKASRNWKRPLVTSGCILLLTLGINLVYLFSIALVSILAGGSNMAVIRVTLKWILDGHVAVLSVMSIVVSVIEDGMSGIKAIGRAGELMKGKGVQGVMVMMVCFIAHFLAKKSSVAFSTMFEEWAIWAIHIPSVIGFTCLLEVIVFVFFTVLYHECKMNRKQDKYS</sequence>
<name>A0AA38W4K8_9ASTR</name>
<keyword evidence="3" id="KW-1185">Reference proteome</keyword>
<feature type="transmembrane region" description="Helical" evidence="1">
    <location>
        <begin position="40"/>
        <end position="62"/>
    </location>
</feature>
<organism evidence="2 3">
    <name type="scientific">Centaurea solstitialis</name>
    <name type="common">yellow star-thistle</name>
    <dbReference type="NCBI Taxonomy" id="347529"/>
    <lineage>
        <taxon>Eukaryota</taxon>
        <taxon>Viridiplantae</taxon>
        <taxon>Streptophyta</taxon>
        <taxon>Embryophyta</taxon>
        <taxon>Tracheophyta</taxon>
        <taxon>Spermatophyta</taxon>
        <taxon>Magnoliopsida</taxon>
        <taxon>eudicotyledons</taxon>
        <taxon>Gunneridae</taxon>
        <taxon>Pentapetalae</taxon>
        <taxon>asterids</taxon>
        <taxon>campanulids</taxon>
        <taxon>Asterales</taxon>
        <taxon>Asteraceae</taxon>
        <taxon>Carduoideae</taxon>
        <taxon>Cardueae</taxon>
        <taxon>Centaureinae</taxon>
        <taxon>Centaurea</taxon>
    </lineage>
</organism>
<feature type="transmembrane region" description="Helical" evidence="1">
    <location>
        <begin position="199"/>
        <end position="218"/>
    </location>
</feature>
<reference evidence="2" key="1">
    <citation type="submission" date="2023-03" db="EMBL/GenBank/DDBJ databases">
        <title>Chromosome-scale reference genome and RAD-based genetic map of yellow starthistle (Centaurea solstitialis) reveal putative structural variation and QTLs associated with invader traits.</title>
        <authorList>
            <person name="Reatini B."/>
            <person name="Cang F.A."/>
            <person name="Jiang Q."/>
            <person name="Mckibben M.T.W."/>
            <person name="Barker M.S."/>
            <person name="Rieseberg L.H."/>
            <person name="Dlugosch K.M."/>
        </authorList>
    </citation>
    <scope>NUCLEOTIDE SEQUENCE</scope>
    <source>
        <strain evidence="2">CAN-66</strain>
        <tissue evidence="2">Leaf</tissue>
    </source>
</reference>
<keyword evidence="1" id="KW-0472">Membrane</keyword>
<feature type="transmembrane region" description="Helical" evidence="1">
    <location>
        <begin position="12"/>
        <end position="34"/>
    </location>
</feature>
<feature type="transmembrane region" description="Helical" evidence="1">
    <location>
        <begin position="388"/>
        <end position="405"/>
    </location>
</feature>